<dbReference type="EMBL" id="JXQW01000001">
    <property type="protein sequence ID" value="KIQ06541.1"/>
    <property type="molecule type" value="Genomic_DNA"/>
</dbReference>
<evidence type="ECO:0000313" key="3">
    <source>
        <dbReference type="Proteomes" id="UP000032068"/>
    </source>
</evidence>
<dbReference type="PANTHER" id="PTHR35585">
    <property type="entry name" value="HHE DOMAIN PROTEIN (AFU_ORTHOLOGUE AFUA_4G00730)"/>
    <property type="match status" value="1"/>
</dbReference>
<comment type="caution">
    <text evidence="2">The sequence shown here is derived from an EMBL/GenBank/DDBJ whole genome shotgun (WGS) entry which is preliminary data.</text>
</comment>
<evidence type="ECO:0000259" key="1">
    <source>
        <dbReference type="Pfam" id="PF01814"/>
    </source>
</evidence>
<accession>A0A0D0KC28</accession>
<dbReference type="OrthoDB" id="5523420at2"/>
<dbReference type="InterPro" id="IPR012312">
    <property type="entry name" value="Hemerythrin-like"/>
</dbReference>
<dbReference type="Pfam" id="PF01814">
    <property type="entry name" value="Hemerythrin"/>
    <property type="match status" value="1"/>
</dbReference>
<name>A0A0D0KC28_9PSED</name>
<protein>
    <submittedName>
        <fullName evidence="2">Hemerythrin</fullName>
    </submittedName>
</protein>
<dbReference type="RefSeq" id="WP_042551785.1">
    <property type="nucleotide sequence ID" value="NZ_JXQW01000001.1"/>
</dbReference>
<feature type="domain" description="Hemerythrin-like" evidence="1">
    <location>
        <begin position="3"/>
        <end position="119"/>
    </location>
</feature>
<sequence>MQIFEALRESHDRQRAMAEALVATQGDSPERAQYYRELKEELLAHARAEERFFYSPLMKHDSGVDLSRHGVAEHHEMDELLETLEETDPSSPSWIATARKLKEKIFHHLEDEEHTFFQQAGKMLTQQQKTALASDYVKDYEDALG</sequence>
<organism evidence="2 3">
    <name type="scientific">Pseudomonas fulva</name>
    <dbReference type="NCBI Taxonomy" id="47880"/>
    <lineage>
        <taxon>Bacteria</taxon>
        <taxon>Pseudomonadati</taxon>
        <taxon>Pseudomonadota</taxon>
        <taxon>Gammaproteobacteria</taxon>
        <taxon>Pseudomonadales</taxon>
        <taxon>Pseudomonadaceae</taxon>
        <taxon>Pseudomonas</taxon>
    </lineage>
</organism>
<gene>
    <name evidence="2" type="ORF">RU08_00325</name>
</gene>
<dbReference type="Proteomes" id="UP000032068">
    <property type="component" value="Unassembled WGS sequence"/>
</dbReference>
<dbReference type="PANTHER" id="PTHR35585:SF1">
    <property type="entry name" value="HHE DOMAIN PROTEIN (AFU_ORTHOLOGUE AFUA_4G00730)"/>
    <property type="match status" value="1"/>
</dbReference>
<proteinExistence type="predicted"/>
<evidence type="ECO:0000313" key="2">
    <source>
        <dbReference type="EMBL" id="KIQ06541.1"/>
    </source>
</evidence>
<dbReference type="CDD" id="cd12108">
    <property type="entry name" value="Hr-like"/>
    <property type="match status" value="1"/>
</dbReference>
<dbReference type="Gene3D" id="1.20.120.520">
    <property type="entry name" value="nmb1532 protein domain like"/>
    <property type="match status" value="1"/>
</dbReference>
<reference evidence="2 3" key="1">
    <citation type="submission" date="2014-12" db="EMBL/GenBank/DDBJ databases">
        <title>16Stimator: statistical estimation of ribosomal gene copy numbers from draft genome assemblies.</title>
        <authorList>
            <person name="Perisin M.A."/>
            <person name="Vetter M."/>
            <person name="Gilbert J.A."/>
            <person name="Bergelson J."/>
        </authorList>
    </citation>
    <scope>NUCLEOTIDE SEQUENCE [LARGE SCALE GENOMIC DNA]</scope>
    <source>
        <strain evidence="2 3">MEJ086</strain>
    </source>
</reference>
<dbReference type="AlphaFoldDB" id="A0A0D0KC28"/>